<dbReference type="InterPro" id="IPR002698">
    <property type="entry name" value="FTHF_cligase"/>
</dbReference>
<dbReference type="EMBL" id="WSQA01000010">
    <property type="protein sequence ID" value="MVZ63009.1"/>
    <property type="molecule type" value="Genomic_DNA"/>
</dbReference>
<evidence type="ECO:0000313" key="6">
    <source>
        <dbReference type="EMBL" id="MVZ63009.1"/>
    </source>
</evidence>
<reference evidence="6 7" key="1">
    <citation type="submission" date="2019-12" db="EMBL/GenBank/DDBJ databases">
        <authorList>
            <person name="Dong K."/>
        </authorList>
    </citation>
    <scope>NUCLEOTIDE SEQUENCE [LARGE SCALE GENOMIC DNA]</scope>
    <source>
        <strain evidence="6 7">JCM 31225</strain>
    </source>
</reference>
<dbReference type="AlphaFoldDB" id="A0A6N8L1W2"/>
<feature type="binding site" evidence="4">
    <location>
        <position position="55"/>
    </location>
    <ligand>
        <name>substrate</name>
    </ligand>
</feature>
<comment type="cofactor">
    <cofactor evidence="5">
        <name>Mg(2+)</name>
        <dbReference type="ChEBI" id="CHEBI:18420"/>
    </cofactor>
</comment>
<dbReference type="SUPFAM" id="SSF100950">
    <property type="entry name" value="NagB/RpiA/CoA transferase-like"/>
    <property type="match status" value="1"/>
</dbReference>
<dbReference type="GO" id="GO:0046872">
    <property type="term" value="F:metal ion binding"/>
    <property type="evidence" value="ECO:0007669"/>
    <property type="project" value="UniProtKB-KW"/>
</dbReference>
<comment type="caution">
    <text evidence="6">The sequence shown here is derived from an EMBL/GenBank/DDBJ whole genome shotgun (WGS) entry which is preliminary data.</text>
</comment>
<proteinExistence type="inferred from homology"/>
<dbReference type="EC" id="6.3.3.2" evidence="5"/>
<dbReference type="GO" id="GO:0030272">
    <property type="term" value="F:5-formyltetrahydrofolate cyclo-ligase activity"/>
    <property type="evidence" value="ECO:0007669"/>
    <property type="project" value="UniProtKB-EC"/>
</dbReference>
<dbReference type="PANTHER" id="PTHR23407:SF1">
    <property type="entry name" value="5-FORMYLTETRAHYDROFOLATE CYCLO-LIGASE"/>
    <property type="match status" value="1"/>
</dbReference>
<feature type="binding site" evidence="4">
    <location>
        <begin position="3"/>
        <end position="7"/>
    </location>
    <ligand>
        <name>ATP</name>
        <dbReference type="ChEBI" id="CHEBI:30616"/>
    </ligand>
</feature>
<keyword evidence="5" id="KW-0460">Magnesium</keyword>
<keyword evidence="3 4" id="KW-0067">ATP-binding</keyword>
<keyword evidence="7" id="KW-1185">Reference proteome</keyword>
<protein>
    <recommendedName>
        <fullName evidence="5">5-formyltetrahydrofolate cyclo-ligase</fullName>
        <ecNumber evidence="5">6.3.3.2</ecNumber>
    </recommendedName>
</protein>
<name>A0A6N8L1W2_9SPHI</name>
<dbReference type="InterPro" id="IPR024185">
    <property type="entry name" value="FTHF_cligase-like_sf"/>
</dbReference>
<evidence type="ECO:0000256" key="1">
    <source>
        <dbReference type="ARBA" id="ARBA00010638"/>
    </source>
</evidence>
<gene>
    <name evidence="6" type="ORF">GQF63_13320</name>
</gene>
<comment type="catalytic activity">
    <reaction evidence="5">
        <text>(6S)-5-formyl-5,6,7,8-tetrahydrofolate + ATP = (6R)-5,10-methenyltetrahydrofolate + ADP + phosphate</text>
        <dbReference type="Rhea" id="RHEA:10488"/>
        <dbReference type="ChEBI" id="CHEBI:30616"/>
        <dbReference type="ChEBI" id="CHEBI:43474"/>
        <dbReference type="ChEBI" id="CHEBI:57455"/>
        <dbReference type="ChEBI" id="CHEBI:57457"/>
        <dbReference type="ChEBI" id="CHEBI:456216"/>
        <dbReference type="EC" id="6.3.3.2"/>
    </reaction>
</comment>
<keyword evidence="5" id="KW-0479">Metal-binding</keyword>
<dbReference type="RefSeq" id="WP_160369735.1">
    <property type="nucleotide sequence ID" value="NZ_WSQA01000010.1"/>
</dbReference>
<keyword evidence="6" id="KW-0436">Ligase</keyword>
<evidence type="ECO:0000256" key="2">
    <source>
        <dbReference type="ARBA" id="ARBA00022741"/>
    </source>
</evidence>
<evidence type="ECO:0000313" key="7">
    <source>
        <dbReference type="Proteomes" id="UP000435036"/>
    </source>
</evidence>
<organism evidence="6 7">
    <name type="scientific">Sphingobacterium humi</name>
    <dbReference type="NCBI Taxonomy" id="1796905"/>
    <lineage>
        <taxon>Bacteria</taxon>
        <taxon>Pseudomonadati</taxon>
        <taxon>Bacteroidota</taxon>
        <taxon>Sphingobacteriia</taxon>
        <taxon>Sphingobacteriales</taxon>
        <taxon>Sphingobacteriaceae</taxon>
        <taxon>Sphingobacterium</taxon>
    </lineage>
</organism>
<dbReference type="GO" id="GO:0009396">
    <property type="term" value="P:folic acid-containing compound biosynthetic process"/>
    <property type="evidence" value="ECO:0007669"/>
    <property type="project" value="TreeGrafter"/>
</dbReference>
<keyword evidence="2 4" id="KW-0547">Nucleotide-binding</keyword>
<dbReference type="GO" id="GO:0035999">
    <property type="term" value="P:tetrahydrofolate interconversion"/>
    <property type="evidence" value="ECO:0007669"/>
    <property type="project" value="TreeGrafter"/>
</dbReference>
<comment type="similarity">
    <text evidence="1 5">Belongs to the 5-formyltetrahydrofolate cyclo-ligase family.</text>
</comment>
<dbReference type="Gene3D" id="3.40.50.10420">
    <property type="entry name" value="NagB/RpiA/CoA transferase-like"/>
    <property type="match status" value="1"/>
</dbReference>
<dbReference type="OrthoDB" id="9801938at2"/>
<feature type="binding site" evidence="4">
    <location>
        <begin position="134"/>
        <end position="142"/>
    </location>
    <ligand>
        <name>ATP</name>
        <dbReference type="ChEBI" id="CHEBI:30616"/>
    </ligand>
</feature>
<dbReference type="PANTHER" id="PTHR23407">
    <property type="entry name" value="ATPASE INHIBITOR/5-FORMYLTETRAHYDROFOLATE CYCLO-LIGASE"/>
    <property type="match status" value="1"/>
</dbReference>
<evidence type="ECO:0000256" key="4">
    <source>
        <dbReference type="PIRSR" id="PIRSR006806-1"/>
    </source>
</evidence>
<dbReference type="GO" id="GO:0005524">
    <property type="term" value="F:ATP binding"/>
    <property type="evidence" value="ECO:0007669"/>
    <property type="project" value="UniProtKB-KW"/>
</dbReference>
<dbReference type="Proteomes" id="UP000435036">
    <property type="component" value="Unassembled WGS sequence"/>
</dbReference>
<dbReference type="PIRSF" id="PIRSF006806">
    <property type="entry name" value="FTHF_cligase"/>
    <property type="match status" value="1"/>
</dbReference>
<dbReference type="InterPro" id="IPR037171">
    <property type="entry name" value="NagB/RpiA_transferase-like"/>
</dbReference>
<dbReference type="Pfam" id="PF01812">
    <property type="entry name" value="5-FTHF_cyc-lig"/>
    <property type="match status" value="1"/>
</dbReference>
<evidence type="ECO:0000256" key="5">
    <source>
        <dbReference type="RuleBase" id="RU361279"/>
    </source>
</evidence>
<evidence type="ECO:0000256" key="3">
    <source>
        <dbReference type="ARBA" id="ARBA00022840"/>
    </source>
</evidence>
<feature type="binding site" evidence="4">
    <location>
        <position position="48"/>
    </location>
    <ligand>
        <name>substrate</name>
    </ligand>
</feature>
<sequence length="189" mass="21938">MEKQTLRNQYKAQRNALTAAELQQLDLALLQQLQAYDWSALRTLHVYLPIEKFKEYNTWPFIKWLWQQYPELTLLCSVSDFQSHQLRHYKLQVDGQLQENAWGIPEPVGAEEVEVSEIDAVLAPLLVVDKQGNRVGYGKGFYDRFFAACRPDVKRLGLSFFEPVENITDVHGLDVPIQVLFTPGKTFYF</sequence>
<accession>A0A6N8L1W2</accession>
<dbReference type="NCBIfam" id="TIGR02727">
    <property type="entry name" value="MTHFS_bact"/>
    <property type="match status" value="1"/>
</dbReference>